<accession>A0ABR2XTH1</accession>
<evidence type="ECO:0000313" key="2">
    <source>
        <dbReference type="Proteomes" id="UP001465668"/>
    </source>
</evidence>
<keyword evidence="2" id="KW-1185">Reference proteome</keyword>
<gene>
    <name evidence="1" type="ORF">SCAR479_06177</name>
</gene>
<protein>
    <submittedName>
        <fullName evidence="1">Uncharacterized protein</fullName>
    </submittedName>
</protein>
<evidence type="ECO:0000313" key="1">
    <source>
        <dbReference type="EMBL" id="KAK9777109.1"/>
    </source>
</evidence>
<proteinExistence type="predicted"/>
<sequence length="174" mass="19742">MALSLCPTKRPLVRERAAWALLAQIFRVYKLCLRAVETAFCIPKTQQIFKHLSLALQTIITYINPIIFRMAANVTRELLTCGHEAETLEKYGHGLMLLTETKPVTFACPDCIPTSRLLSWHGDLCMLHVDAIRDLRQLADHRDDALAKLTLQRLRGGSIPRDVLRALEALIIRD</sequence>
<dbReference type="EMBL" id="JARVKM010000023">
    <property type="protein sequence ID" value="KAK9777109.1"/>
    <property type="molecule type" value="Genomic_DNA"/>
</dbReference>
<dbReference type="Proteomes" id="UP001465668">
    <property type="component" value="Unassembled WGS sequence"/>
</dbReference>
<organism evidence="1 2">
    <name type="scientific">Seiridium cardinale</name>
    <dbReference type="NCBI Taxonomy" id="138064"/>
    <lineage>
        <taxon>Eukaryota</taxon>
        <taxon>Fungi</taxon>
        <taxon>Dikarya</taxon>
        <taxon>Ascomycota</taxon>
        <taxon>Pezizomycotina</taxon>
        <taxon>Sordariomycetes</taxon>
        <taxon>Xylariomycetidae</taxon>
        <taxon>Amphisphaeriales</taxon>
        <taxon>Sporocadaceae</taxon>
        <taxon>Seiridium</taxon>
    </lineage>
</organism>
<name>A0ABR2XTH1_9PEZI</name>
<comment type="caution">
    <text evidence="1">The sequence shown here is derived from an EMBL/GenBank/DDBJ whole genome shotgun (WGS) entry which is preliminary data.</text>
</comment>
<reference evidence="1 2" key="1">
    <citation type="submission" date="2024-02" db="EMBL/GenBank/DDBJ databases">
        <title>First draft genome assembly of two strains of Seiridium cardinale.</title>
        <authorList>
            <person name="Emiliani G."/>
            <person name="Scali E."/>
        </authorList>
    </citation>
    <scope>NUCLEOTIDE SEQUENCE [LARGE SCALE GENOMIC DNA]</scope>
    <source>
        <strain evidence="1 2">BM-138-000479</strain>
    </source>
</reference>